<dbReference type="EMBL" id="SUYD01000010">
    <property type="protein sequence ID" value="MBE6266631.1"/>
    <property type="molecule type" value="Genomic_DNA"/>
</dbReference>
<evidence type="ECO:0000313" key="2">
    <source>
        <dbReference type="Proteomes" id="UP000763088"/>
    </source>
</evidence>
<name>A0A928GHY3_XYLRU</name>
<gene>
    <name evidence="1" type="ORF">E7102_09190</name>
</gene>
<protein>
    <submittedName>
        <fullName evidence="1">DUF4840 domain-containing protein</fullName>
    </submittedName>
</protein>
<reference evidence="1" key="1">
    <citation type="submission" date="2019-04" db="EMBL/GenBank/DDBJ databases">
        <title>Evolution of Biomass-Degrading Anaerobic Consortia Revealed by Metagenomics.</title>
        <authorList>
            <person name="Peng X."/>
        </authorList>
    </citation>
    <scope>NUCLEOTIDE SEQUENCE</scope>
    <source>
        <strain evidence="1">SIG141</strain>
    </source>
</reference>
<dbReference type="InterPro" id="IPR032293">
    <property type="entry name" value="DUF4840"/>
</dbReference>
<evidence type="ECO:0000313" key="1">
    <source>
        <dbReference type="EMBL" id="MBE6266631.1"/>
    </source>
</evidence>
<sequence length="200" mass="22296">MKKLKFVTMACCVAAMGLTSCLNDSDDTRSEMSKEELAYCLNKVKGTYDGNLIYVAKNIKDVNDNTDTLKISWNIANDSTMTIKNFPTRLLTDNISDEKLKAALAEAPNQDIECRIEFINSSPVQYLINPKAPSYNINHDGTEHKIQVAFYANSTNSFGSLNQTKKVLYMQIVEGAIYMDGKQTAYLTTANPFAFEAAKE</sequence>
<dbReference type="Pfam" id="PF16128">
    <property type="entry name" value="DUF4840"/>
    <property type="match status" value="1"/>
</dbReference>
<organism evidence="1 2">
    <name type="scientific">Xylanibacter ruminicola</name>
    <name type="common">Prevotella ruminicola</name>
    <dbReference type="NCBI Taxonomy" id="839"/>
    <lineage>
        <taxon>Bacteria</taxon>
        <taxon>Pseudomonadati</taxon>
        <taxon>Bacteroidota</taxon>
        <taxon>Bacteroidia</taxon>
        <taxon>Bacteroidales</taxon>
        <taxon>Prevotellaceae</taxon>
        <taxon>Xylanibacter</taxon>
    </lineage>
</organism>
<comment type="caution">
    <text evidence="1">The sequence shown here is derived from an EMBL/GenBank/DDBJ whole genome shotgun (WGS) entry which is preliminary data.</text>
</comment>
<accession>A0A928GHY3</accession>
<dbReference type="Proteomes" id="UP000763088">
    <property type="component" value="Unassembled WGS sequence"/>
</dbReference>
<dbReference type="PROSITE" id="PS51257">
    <property type="entry name" value="PROKAR_LIPOPROTEIN"/>
    <property type="match status" value="1"/>
</dbReference>
<proteinExistence type="predicted"/>
<dbReference type="AlphaFoldDB" id="A0A928GHY3"/>